<name>A0ABW6W6N0_9ACTN</name>
<dbReference type="SUPFAM" id="SSF53613">
    <property type="entry name" value="Ribokinase-like"/>
    <property type="match status" value="1"/>
</dbReference>
<dbReference type="InterPro" id="IPR029056">
    <property type="entry name" value="Ribokinase-like"/>
</dbReference>
<keyword evidence="3 5" id="KW-0418">Kinase</keyword>
<feature type="domain" description="Carbohydrate kinase PfkB" evidence="4">
    <location>
        <begin position="1"/>
        <end position="280"/>
    </location>
</feature>
<dbReference type="CDD" id="cd01166">
    <property type="entry name" value="KdgK"/>
    <property type="match status" value="1"/>
</dbReference>
<protein>
    <submittedName>
        <fullName evidence="5">Sugar kinase</fullName>
    </submittedName>
</protein>
<dbReference type="Pfam" id="PF00294">
    <property type="entry name" value="PfkB"/>
    <property type="match status" value="1"/>
</dbReference>
<evidence type="ECO:0000259" key="4">
    <source>
        <dbReference type="Pfam" id="PF00294"/>
    </source>
</evidence>
<dbReference type="EMBL" id="JBIAZU010000001">
    <property type="protein sequence ID" value="MFF5288957.1"/>
    <property type="molecule type" value="Genomic_DNA"/>
</dbReference>
<dbReference type="Gene3D" id="3.40.1190.20">
    <property type="match status" value="1"/>
</dbReference>
<keyword evidence="6" id="KW-1185">Reference proteome</keyword>
<accession>A0ABW6W6N0</accession>
<evidence type="ECO:0000313" key="6">
    <source>
        <dbReference type="Proteomes" id="UP001602245"/>
    </source>
</evidence>
<evidence type="ECO:0000313" key="5">
    <source>
        <dbReference type="EMBL" id="MFF5288957.1"/>
    </source>
</evidence>
<evidence type="ECO:0000256" key="1">
    <source>
        <dbReference type="ARBA" id="ARBA00010688"/>
    </source>
</evidence>
<dbReference type="PANTHER" id="PTHR43320">
    <property type="entry name" value="SUGAR KINASE"/>
    <property type="match status" value="1"/>
</dbReference>
<dbReference type="PANTHER" id="PTHR43320:SF2">
    <property type="entry name" value="2-DEHYDRO-3-DEOXYGLUCONOKINASE_2-DEHYDRO-3-DEOXYGALACTONOKINASE"/>
    <property type="match status" value="1"/>
</dbReference>
<evidence type="ECO:0000256" key="2">
    <source>
        <dbReference type="ARBA" id="ARBA00022679"/>
    </source>
</evidence>
<evidence type="ECO:0000256" key="3">
    <source>
        <dbReference type="ARBA" id="ARBA00022777"/>
    </source>
</evidence>
<comment type="caution">
    <text evidence="5">The sequence shown here is derived from an EMBL/GenBank/DDBJ whole genome shotgun (WGS) entry which is preliminary data.</text>
</comment>
<gene>
    <name evidence="5" type="ORF">ACFY35_05945</name>
</gene>
<comment type="similarity">
    <text evidence="1">Belongs to the carbohydrate kinase PfkB family.</text>
</comment>
<proteinExistence type="inferred from homology"/>
<keyword evidence="2" id="KW-0808">Transferase</keyword>
<sequence>MIDVVCVGESMALVTPDPPAPLSQGGRMRLDVAGAESTVACYLAQLGVHAAWVSRVGDDPLGELLRSRIASYGVEVLCEVDKSAPTGVFFKNPGLTTSVHYYRAGSAASRLGPDTPVPDGEITHLSGITPALSDSCARLVDRLLASRRCSFDVNYRPGLWPVATAAPVLRELAGRAAIVFVGLDEARLLWGVSNPAEVRDLLPAPEVLVVKDGAVGATSFHPGGIDFGAAPTIAVVEPVGAGDAYASGYLAGLMRRLPEADRLGLGHRLAGAALRVTGDVALLTEDIS</sequence>
<dbReference type="InterPro" id="IPR052700">
    <property type="entry name" value="Carb_kinase_PfkB-like"/>
</dbReference>
<dbReference type="RefSeq" id="WP_020509304.1">
    <property type="nucleotide sequence ID" value="NZ_JBIAZU010000001.1"/>
</dbReference>
<dbReference type="Proteomes" id="UP001602245">
    <property type="component" value="Unassembled WGS sequence"/>
</dbReference>
<reference evidence="5 6" key="1">
    <citation type="submission" date="2024-10" db="EMBL/GenBank/DDBJ databases">
        <title>The Natural Products Discovery Center: Release of the First 8490 Sequenced Strains for Exploring Actinobacteria Biosynthetic Diversity.</title>
        <authorList>
            <person name="Kalkreuter E."/>
            <person name="Kautsar S.A."/>
            <person name="Yang D."/>
            <person name="Bader C.D."/>
            <person name="Teijaro C.N."/>
            <person name="Fluegel L."/>
            <person name="Davis C.M."/>
            <person name="Simpson J.R."/>
            <person name="Lauterbach L."/>
            <person name="Steele A.D."/>
            <person name="Gui C."/>
            <person name="Meng S."/>
            <person name="Li G."/>
            <person name="Viehrig K."/>
            <person name="Ye F."/>
            <person name="Su P."/>
            <person name="Kiefer A.F."/>
            <person name="Nichols A."/>
            <person name="Cepeda A.J."/>
            <person name="Yan W."/>
            <person name="Fan B."/>
            <person name="Jiang Y."/>
            <person name="Adhikari A."/>
            <person name="Zheng C.-J."/>
            <person name="Schuster L."/>
            <person name="Cowan T.M."/>
            <person name="Smanski M.J."/>
            <person name="Chevrette M.G."/>
            <person name="De Carvalho L.P.S."/>
            <person name="Shen B."/>
        </authorList>
    </citation>
    <scope>NUCLEOTIDE SEQUENCE [LARGE SCALE GENOMIC DNA]</scope>
    <source>
        <strain evidence="5 6">NPDC000087</strain>
    </source>
</reference>
<dbReference type="GO" id="GO:0016301">
    <property type="term" value="F:kinase activity"/>
    <property type="evidence" value="ECO:0007669"/>
    <property type="project" value="UniProtKB-KW"/>
</dbReference>
<dbReference type="InterPro" id="IPR011611">
    <property type="entry name" value="PfkB_dom"/>
</dbReference>
<organism evidence="5 6">
    <name type="scientific">Paractinoplanes globisporus</name>
    <dbReference type="NCBI Taxonomy" id="113565"/>
    <lineage>
        <taxon>Bacteria</taxon>
        <taxon>Bacillati</taxon>
        <taxon>Actinomycetota</taxon>
        <taxon>Actinomycetes</taxon>
        <taxon>Micromonosporales</taxon>
        <taxon>Micromonosporaceae</taxon>
        <taxon>Paractinoplanes</taxon>
    </lineage>
</organism>